<organism evidence="1 2">
    <name type="scientific">Futiania mangrovi</name>
    <dbReference type="NCBI Taxonomy" id="2959716"/>
    <lineage>
        <taxon>Bacteria</taxon>
        <taxon>Pseudomonadati</taxon>
        <taxon>Pseudomonadota</taxon>
        <taxon>Alphaproteobacteria</taxon>
        <taxon>Futianiales</taxon>
        <taxon>Futianiaceae</taxon>
        <taxon>Futiania</taxon>
    </lineage>
</organism>
<keyword evidence="2" id="KW-1185">Reference proteome</keyword>
<gene>
    <name evidence="1" type="ORF">NJQ99_10260</name>
</gene>
<sequence>MALGSLIGGALGGSGGGQSAMGDELVANAEANFQDRMETQMALNDINNNNQMLETYLETERSGRAGIGAAGRK</sequence>
<name>A0A9J6PJS9_9PROT</name>
<dbReference type="Proteomes" id="UP001055804">
    <property type="component" value="Unassembled WGS sequence"/>
</dbReference>
<dbReference type="AlphaFoldDB" id="A0A9J6PJS9"/>
<evidence type="ECO:0000313" key="1">
    <source>
        <dbReference type="EMBL" id="MCP1336791.1"/>
    </source>
</evidence>
<comment type="caution">
    <text evidence="1">The sequence shown here is derived from an EMBL/GenBank/DDBJ whole genome shotgun (WGS) entry which is preliminary data.</text>
</comment>
<reference evidence="1" key="1">
    <citation type="submission" date="2022-06" db="EMBL/GenBank/DDBJ databases">
        <title>Isolation and Genomics of Futiania mangrovii gen. nov., sp. nov., a Rare and Metabolically-versatile member in the Class Alphaproteobacteria.</title>
        <authorList>
            <person name="Liu L."/>
            <person name="Huang W.-C."/>
            <person name="Pan J."/>
            <person name="Li J."/>
            <person name="Huang Y."/>
            <person name="Du H."/>
            <person name="Liu Y."/>
            <person name="Li M."/>
        </authorList>
    </citation>
    <scope>NUCLEOTIDE SEQUENCE</scope>
    <source>
        <strain evidence="1">FT118</strain>
    </source>
</reference>
<dbReference type="RefSeq" id="WP_269332737.1">
    <property type="nucleotide sequence ID" value="NZ_JAMZFT010000002.1"/>
</dbReference>
<evidence type="ECO:0000313" key="2">
    <source>
        <dbReference type="Proteomes" id="UP001055804"/>
    </source>
</evidence>
<protein>
    <submittedName>
        <fullName evidence="1">Uncharacterized protein</fullName>
    </submittedName>
</protein>
<accession>A0A9J6PJS9</accession>
<proteinExistence type="predicted"/>
<dbReference type="EMBL" id="JAMZFT010000002">
    <property type="protein sequence ID" value="MCP1336791.1"/>
    <property type="molecule type" value="Genomic_DNA"/>
</dbReference>